<name>A0A1S7PA71_9HYPH</name>
<keyword evidence="3" id="KW-1185">Reference proteome</keyword>
<evidence type="ECO:0000313" key="3">
    <source>
        <dbReference type="Proteomes" id="UP000191988"/>
    </source>
</evidence>
<protein>
    <submittedName>
        <fullName evidence="2">Uncharacterized protein</fullName>
    </submittedName>
</protein>
<accession>A0A1S7PA71</accession>
<feature type="compositionally biased region" description="Basic and acidic residues" evidence="1">
    <location>
        <begin position="1"/>
        <end position="16"/>
    </location>
</feature>
<reference evidence="3" key="1">
    <citation type="submission" date="2016-01" db="EMBL/GenBank/DDBJ databases">
        <authorList>
            <person name="Regsiter A."/>
            <person name="william w."/>
        </authorList>
    </citation>
    <scope>NUCLEOTIDE SEQUENCE [LARGE SCALE GENOMIC DNA]</scope>
    <source>
        <strain evidence="3">CFBP 6623</strain>
    </source>
</reference>
<feature type="region of interest" description="Disordered" evidence="1">
    <location>
        <begin position="1"/>
        <end position="26"/>
    </location>
</feature>
<dbReference type="EMBL" id="FBWK01000013">
    <property type="protein sequence ID" value="CUX17969.1"/>
    <property type="molecule type" value="Genomic_DNA"/>
</dbReference>
<proteinExistence type="predicted"/>
<organism evidence="2 3">
    <name type="scientific">Agrobacterium tomkonis CFBP 6623</name>
    <dbReference type="NCBI Taxonomy" id="1183432"/>
    <lineage>
        <taxon>Bacteria</taxon>
        <taxon>Pseudomonadati</taxon>
        <taxon>Pseudomonadota</taxon>
        <taxon>Alphaproteobacteria</taxon>
        <taxon>Hyphomicrobiales</taxon>
        <taxon>Rhizobiaceae</taxon>
        <taxon>Rhizobium/Agrobacterium group</taxon>
        <taxon>Agrobacterium</taxon>
        <taxon>Agrobacterium tumefaciens complex</taxon>
    </lineage>
</organism>
<sequence>MDRAVLPELVGRDKGQKRPSRLSYDQKSEARLVLDEKSEPRQNCIRNGISTQRIQLNISTIINYEYLI</sequence>
<gene>
    <name evidence="2" type="ORF">AGR3A_Cc200067</name>
</gene>
<evidence type="ECO:0000256" key="1">
    <source>
        <dbReference type="SAM" id="MobiDB-lite"/>
    </source>
</evidence>
<dbReference type="AlphaFoldDB" id="A0A1S7PA71"/>
<evidence type="ECO:0000313" key="2">
    <source>
        <dbReference type="EMBL" id="CUX17969.1"/>
    </source>
</evidence>
<dbReference type="Proteomes" id="UP000191988">
    <property type="component" value="Unassembled WGS sequence"/>
</dbReference>